<dbReference type="Gene3D" id="1.10.10.10">
    <property type="entry name" value="Winged helix-like DNA-binding domain superfamily/Winged helix DNA-binding domain"/>
    <property type="match status" value="1"/>
</dbReference>
<evidence type="ECO:0000313" key="7">
    <source>
        <dbReference type="Proteomes" id="UP000469890"/>
    </source>
</evidence>
<feature type="region of interest" description="Disordered" evidence="4">
    <location>
        <begin position="434"/>
        <end position="456"/>
    </location>
</feature>
<sequence>MSDYCFQPTTSFPIVHENQPLQQQQKKPNELKFKIESVGIHPEDDDDLDMCPARVRPAWPKQIIPWWVPSHPNEKPPYSYATLIAHAILASKDGRLTLNDIYTWISKHYPSFSVGNGGWQNSIRHNLSLNKKWFYKIDRRPTQANPGKGCYWTLIAGTEHIFIDNLTQEGGHSRKHHDIGLTAELSMGQRRGACYYNHSNSAVTPTTPTISLDTPPPTPTKPLLSPLYTTFRMVDKTPSKAADEAAAAAAVVSSLDDSDNDSGVDVGNEYVDRKHFRKRRRTNTVTDTTTMTTATTTTTTSATTTTTPIMPFGMEQLHVNNHHHQSMMYGTPTSACVPPFEGIHYEINHWVEHSLTFADQQRPQPWIAPMQRPTTNTTSYKRQHPITIHLDDEEVTQKYLHFEDDEEEHHPTHNNNNTNNLMLTTSLNSNDLSFNTTLYPSHSLPPPQQQPSPYPSMSLQPHYQLSQFVSMQDILYS</sequence>
<evidence type="ECO:0000313" key="6">
    <source>
        <dbReference type="EMBL" id="KAF1807742.1"/>
    </source>
</evidence>
<dbReference type="PROSITE" id="PS00658">
    <property type="entry name" value="FORK_HEAD_2"/>
    <property type="match status" value="1"/>
</dbReference>
<dbReference type="CDD" id="cd00059">
    <property type="entry name" value="FH_FOX"/>
    <property type="match status" value="1"/>
</dbReference>
<dbReference type="PANTHER" id="PTHR11829:SF343">
    <property type="entry name" value="FORK-HEAD DOMAIN-CONTAINING PROTEIN"/>
    <property type="match status" value="1"/>
</dbReference>
<dbReference type="InterPro" id="IPR018122">
    <property type="entry name" value="TF_fork_head_CS_1"/>
</dbReference>
<feature type="compositionally biased region" description="Pro residues" evidence="4">
    <location>
        <begin position="443"/>
        <end position="454"/>
    </location>
</feature>
<accession>A0A8H4BUL7</accession>
<comment type="subcellular location">
    <subcellularLocation>
        <location evidence="3">Nucleus</location>
    </subcellularLocation>
</comment>
<dbReference type="GO" id="GO:0009653">
    <property type="term" value="P:anatomical structure morphogenesis"/>
    <property type="evidence" value="ECO:0007669"/>
    <property type="project" value="TreeGrafter"/>
</dbReference>
<dbReference type="PRINTS" id="PR00053">
    <property type="entry name" value="FORKHEAD"/>
</dbReference>
<evidence type="ECO:0000256" key="3">
    <source>
        <dbReference type="PROSITE-ProRule" id="PRU00089"/>
    </source>
</evidence>
<keyword evidence="2 3" id="KW-0539">Nucleus</keyword>
<name>A0A8H4BUL7_MUCCL</name>
<feature type="region of interest" description="Disordered" evidence="4">
    <location>
        <begin position="405"/>
        <end position="424"/>
    </location>
</feature>
<dbReference type="PROSITE" id="PS50039">
    <property type="entry name" value="FORK_HEAD_3"/>
    <property type="match status" value="1"/>
</dbReference>
<dbReference type="InterPro" id="IPR001766">
    <property type="entry name" value="Fork_head_dom"/>
</dbReference>
<dbReference type="SUPFAM" id="SSF46785">
    <property type="entry name" value="Winged helix' DNA-binding domain"/>
    <property type="match status" value="1"/>
</dbReference>
<dbReference type="Proteomes" id="UP000469890">
    <property type="component" value="Unassembled WGS sequence"/>
</dbReference>
<dbReference type="PROSITE" id="PS00657">
    <property type="entry name" value="FORK_HEAD_1"/>
    <property type="match status" value="1"/>
</dbReference>
<feature type="domain" description="Fork-head" evidence="5">
    <location>
        <begin position="75"/>
        <end position="177"/>
    </location>
</feature>
<evidence type="ECO:0000256" key="4">
    <source>
        <dbReference type="SAM" id="MobiDB-lite"/>
    </source>
</evidence>
<proteinExistence type="predicted"/>
<dbReference type="InterPro" id="IPR030456">
    <property type="entry name" value="TF_fork_head_CS_2"/>
</dbReference>
<feature type="DNA-binding region" description="Fork-head" evidence="3">
    <location>
        <begin position="75"/>
        <end position="177"/>
    </location>
</feature>
<feature type="compositionally biased region" description="Low complexity" evidence="4">
    <location>
        <begin position="414"/>
        <end position="424"/>
    </location>
</feature>
<comment type="caution">
    <text evidence="6">The sequence shown here is derived from an EMBL/GenBank/DDBJ whole genome shotgun (WGS) entry which is preliminary data.</text>
</comment>
<dbReference type="GO" id="GO:0000978">
    <property type="term" value="F:RNA polymerase II cis-regulatory region sequence-specific DNA binding"/>
    <property type="evidence" value="ECO:0007669"/>
    <property type="project" value="TreeGrafter"/>
</dbReference>
<dbReference type="InterPro" id="IPR036388">
    <property type="entry name" value="WH-like_DNA-bd_sf"/>
</dbReference>
<dbReference type="InterPro" id="IPR036390">
    <property type="entry name" value="WH_DNA-bd_sf"/>
</dbReference>
<dbReference type="FunFam" id="1.10.10.10:FF:000135">
    <property type="entry name" value="forkhead box protein G1"/>
    <property type="match status" value="1"/>
</dbReference>
<gene>
    <name evidence="6" type="ORF">FB192DRAFT_1357269</name>
</gene>
<dbReference type="GO" id="GO:0000981">
    <property type="term" value="F:DNA-binding transcription factor activity, RNA polymerase II-specific"/>
    <property type="evidence" value="ECO:0007669"/>
    <property type="project" value="TreeGrafter"/>
</dbReference>
<protein>
    <recommendedName>
        <fullName evidence="5">Fork-head domain-containing protein</fullName>
    </recommendedName>
</protein>
<evidence type="ECO:0000259" key="5">
    <source>
        <dbReference type="PROSITE" id="PS50039"/>
    </source>
</evidence>
<evidence type="ECO:0000256" key="1">
    <source>
        <dbReference type="ARBA" id="ARBA00023125"/>
    </source>
</evidence>
<dbReference type="InterPro" id="IPR050211">
    <property type="entry name" value="FOX_domain-containing"/>
</dbReference>
<keyword evidence="1 3" id="KW-0238">DNA-binding</keyword>
<dbReference type="GO" id="GO:0005634">
    <property type="term" value="C:nucleus"/>
    <property type="evidence" value="ECO:0007669"/>
    <property type="project" value="UniProtKB-SubCell"/>
</dbReference>
<evidence type="ECO:0000256" key="2">
    <source>
        <dbReference type="ARBA" id="ARBA00023242"/>
    </source>
</evidence>
<reference evidence="6 7" key="1">
    <citation type="submission" date="2019-09" db="EMBL/GenBank/DDBJ databases">
        <authorList>
            <consortium name="DOE Joint Genome Institute"/>
            <person name="Mondo S.J."/>
            <person name="Navarro-Mendoza M.I."/>
            <person name="Perez-Arques C."/>
            <person name="Panchal S."/>
            <person name="Nicolas F.E."/>
            <person name="Ganguly P."/>
            <person name="Pangilinan J."/>
            <person name="Grigoriev I."/>
            <person name="Heitman J."/>
            <person name="Sanya K."/>
            <person name="Garre V."/>
        </authorList>
    </citation>
    <scope>NUCLEOTIDE SEQUENCE [LARGE SCALE GENOMIC DNA]</scope>
    <source>
        <strain evidence="6 7">MU402</strain>
    </source>
</reference>
<dbReference type="EMBL" id="JAAECE010000001">
    <property type="protein sequence ID" value="KAF1807742.1"/>
    <property type="molecule type" value="Genomic_DNA"/>
</dbReference>
<dbReference type="GO" id="GO:0030154">
    <property type="term" value="P:cell differentiation"/>
    <property type="evidence" value="ECO:0007669"/>
    <property type="project" value="TreeGrafter"/>
</dbReference>
<dbReference type="AlphaFoldDB" id="A0A8H4BUL7"/>
<dbReference type="Pfam" id="PF00250">
    <property type="entry name" value="Forkhead"/>
    <property type="match status" value="1"/>
</dbReference>
<dbReference type="PANTHER" id="PTHR11829">
    <property type="entry name" value="FORKHEAD BOX PROTEIN"/>
    <property type="match status" value="1"/>
</dbReference>
<organism evidence="6 7">
    <name type="scientific">Mucor circinelloides f. lusitanicus</name>
    <name type="common">Mucor racemosus var. lusitanicus</name>
    <dbReference type="NCBI Taxonomy" id="29924"/>
    <lineage>
        <taxon>Eukaryota</taxon>
        <taxon>Fungi</taxon>
        <taxon>Fungi incertae sedis</taxon>
        <taxon>Mucoromycota</taxon>
        <taxon>Mucoromycotina</taxon>
        <taxon>Mucoromycetes</taxon>
        <taxon>Mucorales</taxon>
        <taxon>Mucorineae</taxon>
        <taxon>Mucoraceae</taxon>
        <taxon>Mucor</taxon>
    </lineage>
</organism>
<dbReference type="SMART" id="SM00339">
    <property type="entry name" value="FH"/>
    <property type="match status" value="1"/>
</dbReference>